<gene>
    <name evidence="8" type="ORF">GGQ59_000732</name>
</gene>
<reference evidence="8 9" key="1">
    <citation type="submission" date="2020-08" db="EMBL/GenBank/DDBJ databases">
        <title>Genomic Encyclopedia of Type Strains, Phase IV (KMG-IV): sequencing the most valuable type-strain genomes for metagenomic binning, comparative biology and taxonomic classification.</title>
        <authorList>
            <person name="Goeker M."/>
        </authorList>
    </citation>
    <scope>NUCLEOTIDE SEQUENCE [LARGE SCALE GENOMIC DNA]</scope>
    <source>
        <strain evidence="8 9">DSM 102850</strain>
    </source>
</reference>
<feature type="transmembrane region" description="Helical" evidence="6">
    <location>
        <begin position="50"/>
        <end position="77"/>
    </location>
</feature>
<keyword evidence="3 6" id="KW-0812">Transmembrane</keyword>
<keyword evidence="9" id="KW-1185">Reference proteome</keyword>
<dbReference type="GO" id="GO:0005886">
    <property type="term" value="C:plasma membrane"/>
    <property type="evidence" value="ECO:0007669"/>
    <property type="project" value="UniProtKB-SubCell"/>
</dbReference>
<evidence type="ECO:0000259" key="7">
    <source>
        <dbReference type="Pfam" id="PF09335"/>
    </source>
</evidence>
<name>A0A840I1V2_9PROT</name>
<dbReference type="EMBL" id="JACHOB010000001">
    <property type="protein sequence ID" value="MBB4658232.1"/>
    <property type="molecule type" value="Genomic_DNA"/>
</dbReference>
<evidence type="ECO:0000256" key="2">
    <source>
        <dbReference type="ARBA" id="ARBA00022475"/>
    </source>
</evidence>
<sequence>MLDFITGIIRSGGLFGIAFLTFAENVFPPIPSELILPLAGFVAVDGDLTLPGIIVAGSIGSLAGAVLWYYIGVWVGADRLRRLAARHGRWVTASPEDLDRALEWFKTRGGLAVFLCRMVPGLRTYISLPAGFSRMPMGRFVLYSAAGTVIWTSALVLAGYWLENAFEDVEAWLGPVTNVVVVAVAAAYLWRVLRYGHRGSTKK</sequence>
<evidence type="ECO:0000256" key="3">
    <source>
        <dbReference type="ARBA" id="ARBA00022692"/>
    </source>
</evidence>
<accession>A0A840I1V2</accession>
<organism evidence="8 9">
    <name type="scientific">Parvularcula dongshanensis</name>
    <dbReference type="NCBI Taxonomy" id="1173995"/>
    <lineage>
        <taxon>Bacteria</taxon>
        <taxon>Pseudomonadati</taxon>
        <taxon>Pseudomonadota</taxon>
        <taxon>Alphaproteobacteria</taxon>
        <taxon>Parvularculales</taxon>
        <taxon>Parvularculaceae</taxon>
        <taxon>Parvularcula</taxon>
    </lineage>
</organism>
<evidence type="ECO:0000256" key="6">
    <source>
        <dbReference type="SAM" id="Phobius"/>
    </source>
</evidence>
<keyword evidence="2" id="KW-1003">Cell membrane</keyword>
<dbReference type="InterPro" id="IPR032816">
    <property type="entry name" value="VTT_dom"/>
</dbReference>
<keyword evidence="5 6" id="KW-0472">Membrane</keyword>
<comment type="subcellular location">
    <subcellularLocation>
        <location evidence="1">Cell membrane</location>
        <topology evidence="1">Multi-pass membrane protein</topology>
    </subcellularLocation>
</comment>
<dbReference type="InterPro" id="IPR051311">
    <property type="entry name" value="DedA_domain"/>
</dbReference>
<comment type="caution">
    <text evidence="8">The sequence shown here is derived from an EMBL/GenBank/DDBJ whole genome shotgun (WGS) entry which is preliminary data.</text>
</comment>
<evidence type="ECO:0000256" key="5">
    <source>
        <dbReference type="ARBA" id="ARBA00023136"/>
    </source>
</evidence>
<proteinExistence type="predicted"/>
<dbReference type="RefSeq" id="WP_183815897.1">
    <property type="nucleotide sequence ID" value="NZ_JACHOB010000001.1"/>
</dbReference>
<evidence type="ECO:0000256" key="1">
    <source>
        <dbReference type="ARBA" id="ARBA00004651"/>
    </source>
</evidence>
<feature type="transmembrane region" description="Helical" evidence="6">
    <location>
        <begin position="140"/>
        <end position="160"/>
    </location>
</feature>
<feature type="domain" description="VTT" evidence="7">
    <location>
        <begin position="30"/>
        <end position="160"/>
    </location>
</feature>
<dbReference type="AlphaFoldDB" id="A0A840I1V2"/>
<dbReference type="PANTHER" id="PTHR42709:SF6">
    <property type="entry name" value="UNDECAPRENYL PHOSPHATE TRANSPORTER A"/>
    <property type="match status" value="1"/>
</dbReference>
<protein>
    <submittedName>
        <fullName evidence="8">Membrane protein DedA with SNARE-associated domain</fullName>
    </submittedName>
</protein>
<dbReference type="Pfam" id="PF09335">
    <property type="entry name" value="VTT_dom"/>
    <property type="match status" value="1"/>
</dbReference>
<evidence type="ECO:0000313" key="9">
    <source>
        <dbReference type="Proteomes" id="UP000563524"/>
    </source>
</evidence>
<feature type="transmembrane region" description="Helical" evidence="6">
    <location>
        <begin position="12"/>
        <end position="30"/>
    </location>
</feature>
<evidence type="ECO:0000313" key="8">
    <source>
        <dbReference type="EMBL" id="MBB4658232.1"/>
    </source>
</evidence>
<dbReference type="Proteomes" id="UP000563524">
    <property type="component" value="Unassembled WGS sequence"/>
</dbReference>
<feature type="transmembrane region" description="Helical" evidence="6">
    <location>
        <begin position="172"/>
        <end position="193"/>
    </location>
</feature>
<dbReference type="PANTHER" id="PTHR42709">
    <property type="entry name" value="ALKALINE PHOSPHATASE LIKE PROTEIN"/>
    <property type="match status" value="1"/>
</dbReference>
<evidence type="ECO:0000256" key="4">
    <source>
        <dbReference type="ARBA" id="ARBA00022989"/>
    </source>
</evidence>
<keyword evidence="4 6" id="KW-1133">Transmembrane helix</keyword>